<dbReference type="EC" id="4.2.2.-" evidence="4"/>
<dbReference type="PANTHER" id="PTHR37423">
    <property type="entry name" value="SOLUBLE LYTIC MUREIN TRANSGLYCOSYLASE-RELATED"/>
    <property type="match status" value="1"/>
</dbReference>
<feature type="domain" description="Murein transglycosylase-C N-terminal" evidence="3">
    <location>
        <begin position="32"/>
        <end position="188"/>
    </location>
</feature>
<dbReference type="Pfam" id="PF01464">
    <property type="entry name" value="SLT"/>
    <property type="match status" value="1"/>
</dbReference>
<evidence type="ECO:0000313" key="5">
    <source>
        <dbReference type="Proteomes" id="UP000506160"/>
    </source>
</evidence>
<name>A0AB94IDP6_9GAMM</name>
<dbReference type="PROSITE" id="PS00922">
    <property type="entry name" value="TRANSGLYCOSYLASE"/>
    <property type="match status" value="1"/>
</dbReference>
<dbReference type="InterPro" id="IPR024570">
    <property type="entry name" value="Murein_transglycosylaseC_N"/>
</dbReference>
<gene>
    <name evidence="4" type="primary">mltC</name>
    <name evidence="4" type="ORF">O970_03045</name>
</gene>
<dbReference type="InterPro" id="IPR008258">
    <property type="entry name" value="Transglycosylase_SLT_dom_1"/>
</dbReference>
<dbReference type="PROSITE" id="PS51257">
    <property type="entry name" value="PROKAR_LIPOPROTEIN"/>
    <property type="match status" value="1"/>
</dbReference>
<evidence type="ECO:0000256" key="1">
    <source>
        <dbReference type="ARBA" id="ARBA00007734"/>
    </source>
</evidence>
<evidence type="ECO:0000259" key="3">
    <source>
        <dbReference type="Pfam" id="PF11873"/>
    </source>
</evidence>
<keyword evidence="5" id="KW-1185">Reference proteome</keyword>
<evidence type="ECO:0000313" key="4">
    <source>
        <dbReference type="EMBL" id="TEA27588.1"/>
    </source>
</evidence>
<reference evidence="4 5" key="1">
    <citation type="journal article" date="2014" name="Appl. Environ. Microbiol.">
        <title>Genomic features of a bumble bee symbiont reflect its host environment.</title>
        <authorList>
            <person name="Martinson V.G."/>
            <person name="Magoc T."/>
            <person name="Koch H."/>
            <person name="Salzberg S.L."/>
            <person name="Moran N.A."/>
        </authorList>
    </citation>
    <scope>NUCLEOTIDE SEQUENCE [LARGE SCALE GENOMIC DNA]</scope>
    <source>
        <strain evidence="4 5">Bimp</strain>
    </source>
</reference>
<comment type="caution">
    <text evidence="4">The sequence shown here is derived from an EMBL/GenBank/DDBJ whole genome shotgun (WGS) entry which is preliminary data.</text>
</comment>
<dbReference type="GO" id="GO:0008933">
    <property type="term" value="F:peptidoglycan lytic transglycosylase activity"/>
    <property type="evidence" value="ECO:0007669"/>
    <property type="project" value="InterPro"/>
</dbReference>
<organism evidence="4 5">
    <name type="scientific">Candidatus Schmidhempelia bombi str. Bimp</name>
    <dbReference type="NCBI Taxonomy" id="1387197"/>
    <lineage>
        <taxon>Bacteria</taxon>
        <taxon>Pseudomonadati</taxon>
        <taxon>Pseudomonadota</taxon>
        <taxon>Gammaproteobacteria</taxon>
        <taxon>Orbales</taxon>
        <taxon>Orbaceae</taxon>
        <taxon>Candidatus Schmidhempelia</taxon>
    </lineage>
</organism>
<comment type="similarity">
    <text evidence="1">Belongs to the transglycosylase Slt family.</text>
</comment>
<dbReference type="PANTHER" id="PTHR37423:SF2">
    <property type="entry name" value="MEMBRANE-BOUND LYTIC MUREIN TRANSGLYCOSYLASE C"/>
    <property type="match status" value="1"/>
</dbReference>
<dbReference type="EMBL" id="AWGA01000031">
    <property type="protein sequence ID" value="TEA27588.1"/>
    <property type="molecule type" value="Genomic_DNA"/>
</dbReference>
<dbReference type="Gene3D" id="1.10.530.10">
    <property type="match status" value="1"/>
</dbReference>
<feature type="domain" description="Transglycosylase SLT" evidence="2">
    <location>
        <begin position="192"/>
        <end position="317"/>
    </location>
</feature>
<dbReference type="GO" id="GO:0016020">
    <property type="term" value="C:membrane"/>
    <property type="evidence" value="ECO:0007669"/>
    <property type="project" value="InterPro"/>
</dbReference>
<dbReference type="InterPro" id="IPR023346">
    <property type="entry name" value="Lysozyme-like_dom_sf"/>
</dbReference>
<dbReference type="InterPro" id="IPR000189">
    <property type="entry name" value="Transglyc_AS"/>
</dbReference>
<dbReference type="AlphaFoldDB" id="A0AB94IDP6"/>
<protein>
    <submittedName>
        <fullName evidence="4">Membrane-bound lytic murein transglycosylase MltC</fullName>
        <ecNumber evidence="4">4.2.2.-</ecNumber>
    </submittedName>
</protein>
<dbReference type="Proteomes" id="UP000506160">
    <property type="component" value="Unassembled WGS sequence"/>
</dbReference>
<dbReference type="NCBIfam" id="NF008670">
    <property type="entry name" value="PRK11671.1"/>
    <property type="match status" value="1"/>
</dbReference>
<sequence length="354" mass="40216">MSKIKLIALSVIVCILSACSNKSKIEQSLAHTKDINAFNILINQIADNVQEIWGLKEVVIPGPKDYVQYSSDMQTRVHINFDSGLITIETLNENPTPSLQSAIISILLLNEPIDLLNENAERDLTREPFLYKQVLDETGSPIRWEWRAKRFANYLLTHQMKIRLSNNKQITYVTINLVSNHVNQRAHKFLPLVREAANRYDISESLILSIIKIESNYNPFAVSRSDAIGLMQVQRHTAGRDLHRLWGKAGEPTRAYLFDPQNNINMGSAYLALIRDKYLTGIRHPMSMKYAMITAYNGGAGSVLTTFSTDRKKAIDIINSMTPDEVYKTLTTKHKSIESRNYLIKVMSYVGNTK</sequence>
<proteinExistence type="inferred from homology"/>
<dbReference type="RefSeq" id="WP_024495704.1">
    <property type="nucleotide sequence ID" value="NZ_AWGA01000031.1"/>
</dbReference>
<dbReference type="GO" id="GO:0000270">
    <property type="term" value="P:peptidoglycan metabolic process"/>
    <property type="evidence" value="ECO:0007669"/>
    <property type="project" value="InterPro"/>
</dbReference>
<accession>A0AB94IDP6</accession>
<keyword evidence="4" id="KW-0456">Lyase</keyword>
<evidence type="ECO:0000259" key="2">
    <source>
        <dbReference type="Pfam" id="PF01464"/>
    </source>
</evidence>
<dbReference type="Pfam" id="PF11873">
    <property type="entry name" value="Mltc_N"/>
    <property type="match status" value="1"/>
</dbReference>
<dbReference type="SUPFAM" id="SSF53955">
    <property type="entry name" value="Lysozyme-like"/>
    <property type="match status" value="1"/>
</dbReference>
<dbReference type="CDD" id="cd16893">
    <property type="entry name" value="LT_MltC_MltE"/>
    <property type="match status" value="1"/>
</dbReference>